<dbReference type="AlphaFoldDB" id="A0A8J7HCH2"/>
<organism evidence="2 3">
    <name type="scientific">Mobilitalea sibirica</name>
    <dbReference type="NCBI Taxonomy" id="1462919"/>
    <lineage>
        <taxon>Bacteria</taxon>
        <taxon>Bacillati</taxon>
        <taxon>Bacillota</taxon>
        <taxon>Clostridia</taxon>
        <taxon>Lachnospirales</taxon>
        <taxon>Lachnospiraceae</taxon>
        <taxon>Mobilitalea</taxon>
    </lineage>
</organism>
<keyword evidence="1" id="KW-0175">Coiled coil</keyword>
<keyword evidence="3" id="KW-1185">Reference proteome</keyword>
<proteinExistence type="predicted"/>
<sequence length="102" mass="11241">MAKETVQAVRQAELNAAQIEKDANLKKDAILMEAQQKATNLISSMTKEAQDKAAKALKDAELRGAEMVEAAKLKAEKEIMLMNEMLKDKEKAAIKLVISEVI</sequence>
<gene>
    <name evidence="2" type="ORF">I5677_15720</name>
</gene>
<accession>A0A8J7HCH2</accession>
<dbReference type="RefSeq" id="WP_197662603.1">
    <property type="nucleotide sequence ID" value="NZ_JAEAGR010000020.1"/>
</dbReference>
<evidence type="ECO:0000256" key="1">
    <source>
        <dbReference type="SAM" id="Coils"/>
    </source>
</evidence>
<dbReference type="Proteomes" id="UP000623269">
    <property type="component" value="Unassembled WGS sequence"/>
</dbReference>
<dbReference type="EMBL" id="JAEAGR010000020">
    <property type="protein sequence ID" value="MBH1942350.1"/>
    <property type="molecule type" value="Genomic_DNA"/>
</dbReference>
<feature type="coiled-coil region" evidence="1">
    <location>
        <begin position="2"/>
        <end position="29"/>
    </location>
</feature>
<evidence type="ECO:0000313" key="3">
    <source>
        <dbReference type="Proteomes" id="UP000623269"/>
    </source>
</evidence>
<comment type="caution">
    <text evidence="2">The sequence shown here is derived from an EMBL/GenBank/DDBJ whole genome shotgun (WGS) entry which is preliminary data.</text>
</comment>
<reference evidence="2" key="1">
    <citation type="submission" date="2020-12" db="EMBL/GenBank/DDBJ databases">
        <title>M. sibirica DSM 26468T genome.</title>
        <authorList>
            <person name="Thieme N."/>
            <person name="Rettenmaier R."/>
            <person name="Zverlov V."/>
            <person name="Liebl W."/>
        </authorList>
    </citation>
    <scope>NUCLEOTIDE SEQUENCE</scope>
    <source>
        <strain evidence="2">DSM 26468</strain>
    </source>
</reference>
<protein>
    <submittedName>
        <fullName evidence="2">Uncharacterized protein</fullName>
    </submittedName>
</protein>
<evidence type="ECO:0000313" key="2">
    <source>
        <dbReference type="EMBL" id="MBH1942350.1"/>
    </source>
</evidence>
<name>A0A8J7HCH2_9FIRM</name>